<dbReference type="RefSeq" id="WP_188449615.1">
    <property type="nucleotide sequence ID" value="NZ_BMFO01000003.1"/>
</dbReference>
<dbReference type="GO" id="GO:0016887">
    <property type="term" value="F:ATP hydrolysis activity"/>
    <property type="evidence" value="ECO:0007669"/>
    <property type="project" value="InterPro"/>
</dbReference>
<reference evidence="3" key="1">
    <citation type="journal article" date="2014" name="Int. J. Syst. Evol. Microbiol.">
        <title>Complete genome sequence of Corynebacterium casei LMG S-19264T (=DSM 44701T), isolated from a smear-ripened cheese.</title>
        <authorList>
            <consortium name="US DOE Joint Genome Institute (JGI-PGF)"/>
            <person name="Walter F."/>
            <person name="Albersmeier A."/>
            <person name="Kalinowski J."/>
            <person name="Ruckert C."/>
        </authorList>
    </citation>
    <scope>NUCLEOTIDE SEQUENCE</scope>
    <source>
        <strain evidence="3">CGMCC 1.12726</strain>
    </source>
</reference>
<sequence>MSVSASQRYRRRVADGLIQDDPAQREVLAVLDDIADALRRETRAGLFGLRLRPPKAVKGLYLWGRVGRGKTLLTELFLEGLPDVPHQRWHFHRFMNHVHRELAGMPDTADTLAVLAKRIAGQCRLLVLDEFFVSDIGDAMILYRLLDRLLQAGVGFVTTSNVPPDELYLNGLQRQSFLPCIDLIKRACTVAELLSGNDYRLRALQHAATYLTPASDATEAVLAGQFRSLSSQAPAAAEIEINGRDIPARALGAGVAWFDFAALCEGPRSAADYIEIARDFHTVLLSGVPRFDAASEDPARRFVHLVDELYDRHVNLLLSAAADPLSLYRGNRLQREFERTVSRLIEMQSTEYLTLPHRP</sequence>
<name>A0A917CS66_9GAMM</name>
<evidence type="ECO:0000256" key="1">
    <source>
        <dbReference type="ARBA" id="ARBA00022741"/>
    </source>
</evidence>
<dbReference type="AlphaFoldDB" id="A0A917CS66"/>
<keyword evidence="2" id="KW-0067">ATP-binding</keyword>
<dbReference type="PANTHER" id="PTHR12169:SF6">
    <property type="entry name" value="AFG1-LIKE ATPASE"/>
    <property type="match status" value="1"/>
</dbReference>
<dbReference type="NCBIfam" id="NF040713">
    <property type="entry name" value="ZapE"/>
    <property type="match status" value="1"/>
</dbReference>
<dbReference type="GO" id="GO:0032153">
    <property type="term" value="C:cell division site"/>
    <property type="evidence" value="ECO:0007669"/>
    <property type="project" value="TreeGrafter"/>
</dbReference>
<keyword evidence="3" id="KW-0131">Cell cycle</keyword>
<keyword evidence="4" id="KW-1185">Reference proteome</keyword>
<protein>
    <submittedName>
        <fullName evidence="3">Cell division protein ZapE</fullName>
    </submittedName>
</protein>
<dbReference type="Gene3D" id="3.40.50.300">
    <property type="entry name" value="P-loop containing nucleotide triphosphate hydrolases"/>
    <property type="match status" value="1"/>
</dbReference>
<gene>
    <name evidence="3" type="primary">zapE</name>
    <name evidence="3" type="ORF">GCM10010960_15470</name>
</gene>
<dbReference type="Proteomes" id="UP000632858">
    <property type="component" value="Unassembled WGS sequence"/>
</dbReference>
<dbReference type="GO" id="GO:0005737">
    <property type="term" value="C:cytoplasm"/>
    <property type="evidence" value="ECO:0007669"/>
    <property type="project" value="TreeGrafter"/>
</dbReference>
<evidence type="ECO:0000256" key="2">
    <source>
        <dbReference type="ARBA" id="ARBA00022840"/>
    </source>
</evidence>
<proteinExistence type="predicted"/>
<accession>A0A917CS66</accession>
<evidence type="ECO:0000313" key="4">
    <source>
        <dbReference type="Proteomes" id="UP000632858"/>
    </source>
</evidence>
<evidence type="ECO:0000313" key="3">
    <source>
        <dbReference type="EMBL" id="GGF94677.1"/>
    </source>
</evidence>
<dbReference type="GO" id="GO:0051301">
    <property type="term" value="P:cell division"/>
    <property type="evidence" value="ECO:0007669"/>
    <property type="project" value="UniProtKB-KW"/>
</dbReference>
<dbReference type="GO" id="GO:0005524">
    <property type="term" value="F:ATP binding"/>
    <property type="evidence" value="ECO:0007669"/>
    <property type="project" value="UniProtKB-KW"/>
</dbReference>
<dbReference type="InterPro" id="IPR027417">
    <property type="entry name" value="P-loop_NTPase"/>
</dbReference>
<dbReference type="EMBL" id="BMFO01000003">
    <property type="protein sequence ID" value="GGF94677.1"/>
    <property type="molecule type" value="Genomic_DNA"/>
</dbReference>
<keyword evidence="1" id="KW-0547">Nucleotide-binding</keyword>
<dbReference type="SUPFAM" id="SSF52540">
    <property type="entry name" value="P-loop containing nucleoside triphosphate hydrolases"/>
    <property type="match status" value="1"/>
</dbReference>
<organism evidence="3 4">
    <name type="scientific">Arenimonas maotaiensis</name>
    <dbReference type="NCBI Taxonomy" id="1446479"/>
    <lineage>
        <taxon>Bacteria</taxon>
        <taxon>Pseudomonadati</taxon>
        <taxon>Pseudomonadota</taxon>
        <taxon>Gammaproteobacteria</taxon>
        <taxon>Lysobacterales</taxon>
        <taxon>Lysobacteraceae</taxon>
        <taxon>Arenimonas</taxon>
    </lineage>
</organism>
<keyword evidence="3" id="KW-0132">Cell division</keyword>
<dbReference type="PANTHER" id="PTHR12169">
    <property type="entry name" value="ATPASE N2B"/>
    <property type="match status" value="1"/>
</dbReference>
<comment type="caution">
    <text evidence="3">The sequence shown here is derived from an EMBL/GenBank/DDBJ whole genome shotgun (WGS) entry which is preliminary data.</text>
</comment>
<reference evidence="3" key="2">
    <citation type="submission" date="2020-09" db="EMBL/GenBank/DDBJ databases">
        <authorList>
            <person name="Sun Q."/>
            <person name="Zhou Y."/>
        </authorList>
    </citation>
    <scope>NUCLEOTIDE SEQUENCE</scope>
    <source>
        <strain evidence="3">CGMCC 1.12726</strain>
    </source>
</reference>
<dbReference type="Pfam" id="PF03969">
    <property type="entry name" value="AFG1_ATPase"/>
    <property type="match status" value="1"/>
</dbReference>
<dbReference type="InterPro" id="IPR005654">
    <property type="entry name" value="ATPase_AFG1-like"/>
</dbReference>